<protein>
    <submittedName>
        <fullName evidence="3">Uncharacterized protein</fullName>
    </submittedName>
</protein>
<sequence length="316" mass="36158">MTVDNEDNYDSNVWFNIVCNGRHYDKMGRITVAVVLYILIYYICFSLIISMVNPNRHQQLRQRPQRNALSVARTRISEQLISPRRRRHNYEQQQRDVSTLLQQQEQQPGHEEQSVPSECTQKQKQRRVSTRSQIQEQQQHASTRSQKQKQQRVSKCSPKQKQEHTSIRSQQQQRRRSTRLTTASTTAITSNLDLQLPEANVPETVQQSTGQTSKIDSASAASTTAGTSTQCATKSKKRARCNPIQGSNSDNDTEKKDADDDSLAQSTEPRRSKRSRKSQSKNITTINTSSESSEAPTHRSIRRNQRSQRALSNLFS</sequence>
<evidence type="ECO:0000256" key="2">
    <source>
        <dbReference type="SAM" id="Phobius"/>
    </source>
</evidence>
<dbReference type="AlphaFoldDB" id="A0AAD5PAE8"/>
<feature type="compositionally biased region" description="Low complexity" evidence="1">
    <location>
        <begin position="280"/>
        <end position="294"/>
    </location>
</feature>
<feature type="compositionally biased region" description="Low complexity" evidence="1">
    <location>
        <begin position="217"/>
        <end position="229"/>
    </location>
</feature>
<evidence type="ECO:0000256" key="1">
    <source>
        <dbReference type="SAM" id="MobiDB-lite"/>
    </source>
</evidence>
<organism evidence="3 4">
    <name type="scientific">Phascolomyces articulosus</name>
    <dbReference type="NCBI Taxonomy" id="60185"/>
    <lineage>
        <taxon>Eukaryota</taxon>
        <taxon>Fungi</taxon>
        <taxon>Fungi incertae sedis</taxon>
        <taxon>Mucoromycota</taxon>
        <taxon>Mucoromycotina</taxon>
        <taxon>Mucoromycetes</taxon>
        <taxon>Mucorales</taxon>
        <taxon>Lichtheimiaceae</taxon>
        <taxon>Phascolomyces</taxon>
    </lineage>
</organism>
<keyword evidence="2" id="KW-0472">Membrane</keyword>
<accession>A0AAD5PAE8</accession>
<feature type="transmembrane region" description="Helical" evidence="2">
    <location>
        <begin position="30"/>
        <end position="53"/>
    </location>
</feature>
<comment type="caution">
    <text evidence="3">The sequence shown here is derived from an EMBL/GenBank/DDBJ whole genome shotgun (WGS) entry which is preliminary data.</text>
</comment>
<feature type="compositionally biased region" description="Low complexity" evidence="1">
    <location>
        <begin position="179"/>
        <end position="190"/>
    </location>
</feature>
<feature type="compositionally biased region" description="Polar residues" evidence="1">
    <location>
        <begin position="130"/>
        <end position="145"/>
    </location>
</feature>
<gene>
    <name evidence="3" type="ORF">BDA99DRAFT_540746</name>
</gene>
<feature type="region of interest" description="Disordered" evidence="1">
    <location>
        <begin position="79"/>
        <end position="316"/>
    </location>
</feature>
<keyword evidence="4" id="KW-1185">Reference proteome</keyword>
<evidence type="ECO:0000313" key="3">
    <source>
        <dbReference type="EMBL" id="KAI9253495.1"/>
    </source>
</evidence>
<name>A0AAD5PAE8_9FUNG</name>
<dbReference type="EMBL" id="JAIXMP010000026">
    <property type="protein sequence ID" value="KAI9253495.1"/>
    <property type="molecule type" value="Genomic_DNA"/>
</dbReference>
<feature type="compositionally biased region" description="Polar residues" evidence="1">
    <location>
        <begin position="203"/>
        <end position="216"/>
    </location>
</feature>
<keyword evidence="2" id="KW-1133">Transmembrane helix</keyword>
<proteinExistence type="predicted"/>
<feature type="compositionally biased region" description="Polar residues" evidence="1">
    <location>
        <begin position="307"/>
        <end position="316"/>
    </location>
</feature>
<reference evidence="3" key="2">
    <citation type="submission" date="2023-02" db="EMBL/GenBank/DDBJ databases">
        <authorList>
            <consortium name="DOE Joint Genome Institute"/>
            <person name="Mondo S.J."/>
            <person name="Chang Y."/>
            <person name="Wang Y."/>
            <person name="Ahrendt S."/>
            <person name="Andreopoulos W."/>
            <person name="Barry K."/>
            <person name="Beard J."/>
            <person name="Benny G.L."/>
            <person name="Blankenship S."/>
            <person name="Bonito G."/>
            <person name="Cuomo C."/>
            <person name="Desiro A."/>
            <person name="Gervers K.A."/>
            <person name="Hundley H."/>
            <person name="Kuo A."/>
            <person name="LaButti K."/>
            <person name="Lang B.F."/>
            <person name="Lipzen A."/>
            <person name="O'Donnell K."/>
            <person name="Pangilinan J."/>
            <person name="Reynolds N."/>
            <person name="Sandor L."/>
            <person name="Smith M.W."/>
            <person name="Tsang A."/>
            <person name="Grigoriev I.V."/>
            <person name="Stajich J.E."/>
            <person name="Spatafora J.W."/>
        </authorList>
    </citation>
    <scope>NUCLEOTIDE SEQUENCE</scope>
    <source>
        <strain evidence="3">RSA 2281</strain>
    </source>
</reference>
<evidence type="ECO:0000313" key="4">
    <source>
        <dbReference type="Proteomes" id="UP001209540"/>
    </source>
</evidence>
<keyword evidence="2" id="KW-0812">Transmembrane</keyword>
<dbReference type="Proteomes" id="UP001209540">
    <property type="component" value="Unassembled WGS sequence"/>
</dbReference>
<reference evidence="3" key="1">
    <citation type="journal article" date="2022" name="IScience">
        <title>Evolution of zygomycete secretomes and the origins of terrestrial fungal ecologies.</title>
        <authorList>
            <person name="Chang Y."/>
            <person name="Wang Y."/>
            <person name="Mondo S."/>
            <person name="Ahrendt S."/>
            <person name="Andreopoulos W."/>
            <person name="Barry K."/>
            <person name="Beard J."/>
            <person name="Benny G.L."/>
            <person name="Blankenship S."/>
            <person name="Bonito G."/>
            <person name="Cuomo C."/>
            <person name="Desiro A."/>
            <person name="Gervers K.A."/>
            <person name="Hundley H."/>
            <person name="Kuo A."/>
            <person name="LaButti K."/>
            <person name="Lang B.F."/>
            <person name="Lipzen A."/>
            <person name="O'Donnell K."/>
            <person name="Pangilinan J."/>
            <person name="Reynolds N."/>
            <person name="Sandor L."/>
            <person name="Smith M.E."/>
            <person name="Tsang A."/>
            <person name="Grigoriev I.V."/>
            <person name="Stajich J.E."/>
            <person name="Spatafora J.W."/>
        </authorList>
    </citation>
    <scope>NUCLEOTIDE SEQUENCE</scope>
    <source>
        <strain evidence="3">RSA 2281</strain>
    </source>
</reference>